<protein>
    <submittedName>
        <fullName evidence="1">Uncharacterized protein</fullName>
    </submittedName>
</protein>
<evidence type="ECO:0000313" key="2">
    <source>
        <dbReference type="Proteomes" id="UP001165269"/>
    </source>
</evidence>
<gene>
    <name evidence="1" type="ORF">MQP27_34755</name>
</gene>
<organism evidence="1 2">
    <name type="scientific">Streptomyces cylindrosporus</name>
    <dbReference type="NCBI Taxonomy" id="2927583"/>
    <lineage>
        <taxon>Bacteria</taxon>
        <taxon>Bacillati</taxon>
        <taxon>Actinomycetota</taxon>
        <taxon>Actinomycetes</taxon>
        <taxon>Kitasatosporales</taxon>
        <taxon>Streptomycetaceae</taxon>
        <taxon>Streptomyces</taxon>
    </lineage>
</organism>
<dbReference type="EMBL" id="JALDAY010000011">
    <property type="protein sequence ID" value="MCI3276250.1"/>
    <property type="molecule type" value="Genomic_DNA"/>
</dbReference>
<keyword evidence="2" id="KW-1185">Reference proteome</keyword>
<name>A0ABS9YI68_9ACTN</name>
<proteinExistence type="predicted"/>
<sequence>MTEPTTATTAADSRLRRLLRLAVDSRRAVELEWEREKRERIDAQRRTAARVADDETYAAFPDTLAQVVESEAWVGYPALYVDGFEDQWAIAPCAVTYLDEGVWLHHTSTPGPDGYPEHRWTLIAPCVCGDFREVPVGDDYVLARELEHLDAHRDVCFGLCTPSDLPPAAARLDELLPGQQGAA</sequence>
<comment type="caution">
    <text evidence="1">The sequence shown here is derived from an EMBL/GenBank/DDBJ whole genome shotgun (WGS) entry which is preliminary data.</text>
</comment>
<reference evidence="1" key="1">
    <citation type="submission" date="2022-03" db="EMBL/GenBank/DDBJ databases">
        <title>Streptomyces 7R015 and 7R016 isolated from Barleria lupulina in Thailand.</title>
        <authorList>
            <person name="Kanchanasin P."/>
            <person name="Phongsopitanun W."/>
            <person name="Tanasupawat S."/>
        </authorList>
    </citation>
    <scope>NUCLEOTIDE SEQUENCE</scope>
    <source>
        <strain evidence="1">7R015</strain>
    </source>
</reference>
<dbReference type="Proteomes" id="UP001165269">
    <property type="component" value="Unassembled WGS sequence"/>
</dbReference>
<evidence type="ECO:0000313" key="1">
    <source>
        <dbReference type="EMBL" id="MCI3276250.1"/>
    </source>
</evidence>
<accession>A0ABS9YI68</accession>
<dbReference type="RefSeq" id="WP_242772633.1">
    <property type="nucleotide sequence ID" value="NZ_JALDAY010000011.1"/>
</dbReference>